<protein>
    <submittedName>
        <fullName evidence="2">CpaD family pilus assembly protein</fullName>
    </submittedName>
</protein>
<feature type="region of interest" description="Disordered" evidence="1">
    <location>
        <begin position="1"/>
        <end position="21"/>
    </location>
</feature>
<name>A0A7Y6Q1B0_9HYPH</name>
<evidence type="ECO:0000313" key="2">
    <source>
        <dbReference type="EMBL" id="NVD37243.1"/>
    </source>
</evidence>
<dbReference type="AlphaFoldDB" id="A0A7Y6Q1B0"/>
<dbReference type="Proteomes" id="UP000520198">
    <property type="component" value="Unassembled WGS sequence"/>
</dbReference>
<evidence type="ECO:0000313" key="3">
    <source>
        <dbReference type="Proteomes" id="UP000520198"/>
    </source>
</evidence>
<dbReference type="InterPro" id="IPR019027">
    <property type="entry name" value="Pilus_biogenesis_CpaD-related"/>
</dbReference>
<evidence type="ECO:0000256" key="1">
    <source>
        <dbReference type="SAM" id="MobiDB-lite"/>
    </source>
</evidence>
<sequence>MQTRSSFHENSERPSAMPLNRTGMPARHLRHAAILVVAAGLLAGCGTKDNLATGSIPDDYRTRHPIVLAEGERTIDIPIASGDRRLTQGTRDVISGFAADYRNSSTGVVQIMLPRGSANSHAAQAMRKEIRSVLVAAGVPAKRLIEAGYEAGPMGDAAPVRISYVAITAQTTPCGEWPEDVALNTIQNRNYYNFGCASQSNLAAQISNPTDLLGPRQMSPIDAEQRGQVIKDWRGTEKSDGPVIIVN</sequence>
<comment type="caution">
    <text evidence="2">The sequence shown here is derived from an EMBL/GenBank/DDBJ whole genome shotgun (WGS) entry which is preliminary data.</text>
</comment>
<dbReference type="NCBIfam" id="TIGR02522">
    <property type="entry name" value="pilus_cpaD"/>
    <property type="match status" value="1"/>
</dbReference>
<feature type="compositionally biased region" description="Basic and acidic residues" evidence="1">
    <location>
        <begin position="1"/>
        <end position="12"/>
    </location>
</feature>
<organism evidence="2 3">
    <name type="scientific">Ensifer oleiphilus</name>
    <dbReference type="NCBI Taxonomy" id="2742698"/>
    <lineage>
        <taxon>Bacteria</taxon>
        <taxon>Pseudomonadati</taxon>
        <taxon>Pseudomonadota</taxon>
        <taxon>Alphaproteobacteria</taxon>
        <taxon>Hyphomicrobiales</taxon>
        <taxon>Rhizobiaceae</taxon>
        <taxon>Sinorhizobium/Ensifer group</taxon>
        <taxon>Ensifer</taxon>
    </lineage>
</organism>
<proteinExistence type="predicted"/>
<dbReference type="EMBL" id="JABWDU010000001">
    <property type="protein sequence ID" value="NVD37243.1"/>
    <property type="molecule type" value="Genomic_DNA"/>
</dbReference>
<dbReference type="Pfam" id="PF09476">
    <property type="entry name" value="Pilus_CpaD"/>
    <property type="match status" value="1"/>
</dbReference>
<accession>A0A7Y6Q1B0</accession>
<gene>
    <name evidence="2" type="ORF">HT585_00115</name>
</gene>
<dbReference type="InterPro" id="IPR013361">
    <property type="entry name" value="Pilus_CpaD"/>
</dbReference>
<keyword evidence="3" id="KW-1185">Reference proteome</keyword>
<reference evidence="2 3" key="1">
    <citation type="submission" date="2020-06" db="EMBL/GenBank/DDBJ databases">
        <authorList>
            <person name="Grouzdev D.S."/>
        </authorList>
    </citation>
    <scope>NUCLEOTIDE SEQUENCE [LARGE SCALE GENOMIC DNA]</scope>
    <source>
        <strain evidence="2 3">HO-A22</strain>
    </source>
</reference>